<dbReference type="PROSITE" id="PS50846">
    <property type="entry name" value="HMA_2"/>
    <property type="match status" value="1"/>
</dbReference>
<organism evidence="13 14">
    <name type="scientific">Streptomyces capillispiralis</name>
    <dbReference type="NCBI Taxonomy" id="68182"/>
    <lineage>
        <taxon>Bacteria</taxon>
        <taxon>Bacillati</taxon>
        <taxon>Actinomycetota</taxon>
        <taxon>Actinomycetes</taxon>
        <taxon>Kitasatosporales</taxon>
        <taxon>Streptomycetaceae</taxon>
        <taxon>Streptomyces</taxon>
    </lineage>
</organism>
<dbReference type="GO" id="GO:0005886">
    <property type="term" value="C:plasma membrane"/>
    <property type="evidence" value="ECO:0007669"/>
    <property type="project" value="UniProtKB-SubCell"/>
</dbReference>
<evidence type="ECO:0000256" key="5">
    <source>
        <dbReference type="ARBA" id="ARBA00022967"/>
    </source>
</evidence>
<dbReference type="InterPro" id="IPR059000">
    <property type="entry name" value="ATPase_P-type_domA"/>
</dbReference>
<keyword evidence="4" id="KW-0479">Metal-binding</keyword>
<dbReference type="GO" id="GO:0005507">
    <property type="term" value="F:copper ion binding"/>
    <property type="evidence" value="ECO:0007669"/>
    <property type="project" value="TreeGrafter"/>
</dbReference>
<dbReference type="CDD" id="cd00371">
    <property type="entry name" value="HMA"/>
    <property type="match status" value="1"/>
</dbReference>
<accession>A0A561TFV4</accession>
<keyword evidence="5" id="KW-1278">Translocase</keyword>
<keyword evidence="14" id="KW-1185">Reference proteome</keyword>
<keyword evidence="7 11" id="KW-0472">Membrane</keyword>
<dbReference type="InterPro" id="IPR036163">
    <property type="entry name" value="HMA_dom_sf"/>
</dbReference>
<feature type="transmembrane region" description="Helical" evidence="11">
    <location>
        <begin position="206"/>
        <end position="224"/>
    </location>
</feature>
<dbReference type="Gene3D" id="3.30.70.100">
    <property type="match status" value="1"/>
</dbReference>
<dbReference type="FunFam" id="3.30.70.100:FF:000005">
    <property type="entry name" value="Copper-exporting P-type ATPase A"/>
    <property type="match status" value="1"/>
</dbReference>
<feature type="domain" description="HMA" evidence="12">
    <location>
        <begin position="9"/>
        <end position="73"/>
    </location>
</feature>
<feature type="compositionally biased region" description="Low complexity" evidence="10">
    <location>
        <begin position="353"/>
        <end position="378"/>
    </location>
</feature>
<evidence type="ECO:0000256" key="8">
    <source>
        <dbReference type="ARBA" id="ARBA00049360"/>
    </source>
</evidence>
<comment type="catalytic activity">
    <reaction evidence="8">
        <text>ATP + H2O = ADP + phosphate + H(+)</text>
        <dbReference type="Rhea" id="RHEA:13065"/>
        <dbReference type="ChEBI" id="CHEBI:15377"/>
        <dbReference type="ChEBI" id="CHEBI:15378"/>
        <dbReference type="ChEBI" id="CHEBI:30616"/>
        <dbReference type="ChEBI" id="CHEBI:43474"/>
        <dbReference type="ChEBI" id="CHEBI:456216"/>
    </reaction>
</comment>
<name>A0A561TFV4_9ACTN</name>
<evidence type="ECO:0000256" key="3">
    <source>
        <dbReference type="ARBA" id="ARBA00022692"/>
    </source>
</evidence>
<dbReference type="FunFam" id="2.70.150.10:FF:000002">
    <property type="entry name" value="Copper-transporting ATPase 1, putative"/>
    <property type="match status" value="1"/>
</dbReference>
<dbReference type="Proteomes" id="UP000316603">
    <property type="component" value="Unassembled WGS sequence"/>
</dbReference>
<proteinExistence type="inferred from homology"/>
<feature type="transmembrane region" description="Helical" evidence="11">
    <location>
        <begin position="125"/>
        <end position="143"/>
    </location>
</feature>
<dbReference type="PROSITE" id="PS01047">
    <property type="entry name" value="HMA_1"/>
    <property type="match status" value="1"/>
</dbReference>
<evidence type="ECO:0000256" key="9">
    <source>
        <dbReference type="ARBA" id="ARBA00074171"/>
    </source>
</evidence>
<dbReference type="PANTHER" id="PTHR43520">
    <property type="entry name" value="ATP7, ISOFORM B"/>
    <property type="match status" value="1"/>
</dbReference>
<dbReference type="PANTHER" id="PTHR43520:SF8">
    <property type="entry name" value="P-TYPE CU(+) TRANSPORTER"/>
    <property type="match status" value="1"/>
</dbReference>
<evidence type="ECO:0000256" key="7">
    <source>
        <dbReference type="ARBA" id="ARBA00023136"/>
    </source>
</evidence>
<keyword evidence="6 11" id="KW-1133">Transmembrane helix</keyword>
<evidence type="ECO:0000259" key="12">
    <source>
        <dbReference type="PROSITE" id="PS50846"/>
    </source>
</evidence>
<comment type="caution">
    <text evidence="13">The sequence shown here is derived from an EMBL/GenBank/DDBJ whole genome shotgun (WGS) entry which is preliminary data.</text>
</comment>
<comment type="similarity">
    <text evidence="2">Belongs to the cation transport ATPase (P-type) (TC 3.A.3) family. Type IB subfamily.</text>
</comment>
<evidence type="ECO:0000256" key="1">
    <source>
        <dbReference type="ARBA" id="ARBA00004651"/>
    </source>
</evidence>
<dbReference type="Gene3D" id="2.70.150.10">
    <property type="entry name" value="Calcium-transporting ATPase, cytoplasmic transduction domain A"/>
    <property type="match status" value="1"/>
</dbReference>
<dbReference type="InterPro" id="IPR017969">
    <property type="entry name" value="Heavy-metal-associated_CS"/>
</dbReference>
<dbReference type="EMBL" id="VIWV01000001">
    <property type="protein sequence ID" value="TWF85996.1"/>
    <property type="molecule type" value="Genomic_DNA"/>
</dbReference>
<gene>
    <name evidence="13" type="ORF">FHX78_112954</name>
</gene>
<dbReference type="SUPFAM" id="SSF55008">
    <property type="entry name" value="HMA, heavy metal-associated domain"/>
    <property type="match status" value="1"/>
</dbReference>
<feature type="transmembrane region" description="Helical" evidence="11">
    <location>
        <begin position="163"/>
        <end position="186"/>
    </location>
</feature>
<evidence type="ECO:0000313" key="13">
    <source>
        <dbReference type="EMBL" id="TWF85996.1"/>
    </source>
</evidence>
<dbReference type="SUPFAM" id="SSF81653">
    <property type="entry name" value="Calcium ATPase, transduction domain A"/>
    <property type="match status" value="1"/>
</dbReference>
<keyword evidence="3 11" id="KW-0812">Transmembrane</keyword>
<dbReference type="GO" id="GO:0055070">
    <property type="term" value="P:copper ion homeostasis"/>
    <property type="evidence" value="ECO:0007669"/>
    <property type="project" value="TreeGrafter"/>
</dbReference>
<dbReference type="Pfam" id="PF00403">
    <property type="entry name" value="HMA"/>
    <property type="match status" value="1"/>
</dbReference>
<dbReference type="AlphaFoldDB" id="A0A561TFV4"/>
<dbReference type="GO" id="GO:0043682">
    <property type="term" value="F:P-type divalent copper transporter activity"/>
    <property type="evidence" value="ECO:0007669"/>
    <property type="project" value="TreeGrafter"/>
</dbReference>
<evidence type="ECO:0000256" key="2">
    <source>
        <dbReference type="ARBA" id="ARBA00006024"/>
    </source>
</evidence>
<comment type="subcellular location">
    <subcellularLocation>
        <location evidence="1">Cell membrane</location>
        <topology evidence="1">Multi-pass membrane protein</topology>
    </subcellularLocation>
</comment>
<evidence type="ECO:0000256" key="10">
    <source>
        <dbReference type="SAM" id="MobiDB-lite"/>
    </source>
</evidence>
<feature type="transmembrane region" description="Helical" evidence="11">
    <location>
        <begin position="102"/>
        <end position="119"/>
    </location>
</feature>
<reference evidence="13 14" key="1">
    <citation type="submission" date="2019-06" db="EMBL/GenBank/DDBJ databases">
        <title>Sequencing the genomes of 1000 actinobacteria strains.</title>
        <authorList>
            <person name="Klenk H.-P."/>
        </authorList>
    </citation>
    <scope>NUCLEOTIDE SEQUENCE [LARGE SCALE GENOMIC DNA]</scope>
    <source>
        <strain evidence="13 14">DSM 41695</strain>
    </source>
</reference>
<protein>
    <recommendedName>
        <fullName evidence="9">Cation-transporting P-type ATPase B</fullName>
    </recommendedName>
</protein>
<feature type="region of interest" description="Disordered" evidence="10">
    <location>
        <begin position="340"/>
        <end position="395"/>
    </location>
</feature>
<evidence type="ECO:0000313" key="14">
    <source>
        <dbReference type="Proteomes" id="UP000316603"/>
    </source>
</evidence>
<evidence type="ECO:0000256" key="4">
    <source>
        <dbReference type="ARBA" id="ARBA00022723"/>
    </source>
</evidence>
<dbReference type="InterPro" id="IPR008250">
    <property type="entry name" value="ATPase_P-typ_transduc_dom_A_sf"/>
</dbReference>
<evidence type="ECO:0000256" key="6">
    <source>
        <dbReference type="ARBA" id="ARBA00022989"/>
    </source>
</evidence>
<evidence type="ECO:0000256" key="11">
    <source>
        <dbReference type="SAM" id="Phobius"/>
    </source>
</evidence>
<dbReference type="Pfam" id="PF00122">
    <property type="entry name" value="E1-E2_ATPase"/>
    <property type="match status" value="1"/>
</dbReference>
<sequence>MTTTVPDTAEVELAIGGMTCASCAARIEKKLNRMDGVTATVNYATEKAKVSYAGGVSVPDLIATVEATGYTAREPEPVRSRPAAGTEAAVPDDELLPLRQRLVTATLLAVPVIAMAMVPALQFTYWQWLSLTLAAPVVTYAAWPFHKAALTNARHGAATMDTLISVGTSAAFLWSLWALFFGTAGTPGMTHPFELTIARGDGAGNIYLEAAAGVTAFILAGRYFEARSKRRAGAALRALLELGAKDVTVLRDGREERIPAGELKTGDRFLVRPGEKIATDGTVVEGSSAVDASMLTGESVPAEVGVGDAVTGATVNAGGRLVVEATRVGADTQLARMAKLVSRTRRTERRGRNGSPTGSRRSSSRSSSRSPWEPSASGWATARDCPPRSPPPWPS</sequence>
<dbReference type="InterPro" id="IPR006121">
    <property type="entry name" value="HMA_dom"/>
</dbReference>